<name>A0A7X0Y562_9LIST</name>
<organism evidence="5 6">
    <name type="scientific">Listeria grandensis</name>
    <dbReference type="NCBI Taxonomy" id="1494963"/>
    <lineage>
        <taxon>Bacteria</taxon>
        <taxon>Bacillati</taxon>
        <taxon>Bacillota</taxon>
        <taxon>Bacilli</taxon>
        <taxon>Bacillales</taxon>
        <taxon>Listeriaceae</taxon>
        <taxon>Listeria</taxon>
    </lineage>
</organism>
<gene>
    <name evidence="5" type="ORF">HCA69_11765</name>
</gene>
<feature type="transmembrane region" description="Helical" evidence="3">
    <location>
        <begin position="21"/>
        <end position="43"/>
    </location>
</feature>
<reference evidence="5 6" key="1">
    <citation type="submission" date="2020-03" db="EMBL/GenBank/DDBJ databases">
        <title>Soil Listeria distribution.</title>
        <authorList>
            <person name="Liao J."/>
            <person name="Wiedmann M."/>
        </authorList>
    </citation>
    <scope>NUCLEOTIDE SEQUENCE [LARGE SCALE GENOMIC DNA]</scope>
    <source>
        <strain evidence="5 6">FSL L7-0741</strain>
    </source>
</reference>
<evidence type="ECO:0000256" key="3">
    <source>
        <dbReference type="SAM" id="Phobius"/>
    </source>
</evidence>
<dbReference type="AlphaFoldDB" id="A0A7X0Y562"/>
<keyword evidence="3" id="KW-1133">Transmembrane helix</keyword>
<dbReference type="GO" id="GO:0016747">
    <property type="term" value="F:acyltransferase activity, transferring groups other than amino-acyl groups"/>
    <property type="evidence" value="ECO:0007669"/>
    <property type="project" value="InterPro"/>
</dbReference>
<evidence type="ECO:0000313" key="6">
    <source>
        <dbReference type="Proteomes" id="UP000535908"/>
    </source>
</evidence>
<keyword evidence="5" id="KW-0808">Transferase</keyword>
<dbReference type="Pfam" id="PF01757">
    <property type="entry name" value="Acyl_transf_3"/>
    <property type="match status" value="1"/>
</dbReference>
<dbReference type="InterPro" id="IPR002656">
    <property type="entry name" value="Acyl_transf_3_dom"/>
</dbReference>
<protein>
    <submittedName>
        <fullName evidence="5">Acyltransferase family protein</fullName>
    </submittedName>
</protein>
<dbReference type="EMBL" id="JAARWN010000012">
    <property type="protein sequence ID" value="MBC1937048.1"/>
    <property type="molecule type" value="Genomic_DNA"/>
</dbReference>
<dbReference type="RefSeq" id="WP_185410501.1">
    <property type="nucleotide sequence ID" value="NZ_JAARRE010000009.1"/>
</dbReference>
<proteinExistence type="inferred from homology"/>
<evidence type="ECO:0000259" key="4">
    <source>
        <dbReference type="Pfam" id="PF01757"/>
    </source>
</evidence>
<keyword evidence="3" id="KW-0812">Transmembrane</keyword>
<dbReference type="Proteomes" id="UP000535908">
    <property type="component" value="Unassembled WGS sequence"/>
</dbReference>
<comment type="subcellular location">
    <subcellularLocation>
        <location evidence="1">Membrane</location>
    </subcellularLocation>
</comment>
<evidence type="ECO:0000256" key="1">
    <source>
        <dbReference type="ARBA" id="ARBA00004370"/>
    </source>
</evidence>
<accession>A0A7X0Y562</accession>
<keyword evidence="5" id="KW-0012">Acyltransferase</keyword>
<comment type="similarity">
    <text evidence="2">Belongs to the acyltransferase 3 family.</text>
</comment>
<evidence type="ECO:0000313" key="5">
    <source>
        <dbReference type="EMBL" id="MBC1937048.1"/>
    </source>
</evidence>
<keyword evidence="3" id="KW-0472">Membrane</keyword>
<sequence length="88" mass="9963">MHMKSMSPETKRLYFLDSLRGLAALTVVLGHLAATYYSDYFIVHLFGPLGRSAVILFFILSGIVLSLSLRKGENNFQSLYCFRNKTVL</sequence>
<feature type="domain" description="Acyltransferase 3" evidence="4">
    <location>
        <begin position="14"/>
        <end position="72"/>
    </location>
</feature>
<evidence type="ECO:0000256" key="2">
    <source>
        <dbReference type="ARBA" id="ARBA00007400"/>
    </source>
</evidence>
<comment type="caution">
    <text evidence="5">The sequence shown here is derived from an EMBL/GenBank/DDBJ whole genome shotgun (WGS) entry which is preliminary data.</text>
</comment>
<feature type="transmembrane region" description="Helical" evidence="3">
    <location>
        <begin position="49"/>
        <end position="69"/>
    </location>
</feature>